<feature type="transmembrane region" description="Helical" evidence="6">
    <location>
        <begin position="625"/>
        <end position="643"/>
    </location>
</feature>
<dbReference type="InterPro" id="IPR023244">
    <property type="entry name" value="Brefeldin_A-sensitivity_4"/>
</dbReference>
<feature type="transmembrane region" description="Helical" evidence="6">
    <location>
        <begin position="688"/>
        <end position="705"/>
    </location>
</feature>
<feature type="transmembrane region" description="Helical" evidence="6">
    <location>
        <begin position="26"/>
        <end position="48"/>
    </location>
</feature>
<comment type="subcellular location">
    <subcellularLocation>
        <location evidence="1">Membrane</location>
        <topology evidence="1">Multi-pass membrane protein</topology>
    </subcellularLocation>
</comment>
<evidence type="ECO:0000256" key="4">
    <source>
        <dbReference type="ARBA" id="ARBA00023136"/>
    </source>
</evidence>
<reference evidence="8 9" key="1">
    <citation type="submission" date="2016-07" db="EMBL/GenBank/DDBJ databases">
        <title>Pervasive Adenine N6-methylation of Active Genes in Fungi.</title>
        <authorList>
            <consortium name="DOE Joint Genome Institute"/>
            <person name="Mondo S.J."/>
            <person name="Dannebaum R.O."/>
            <person name="Kuo R.C."/>
            <person name="Labutti K."/>
            <person name="Haridas S."/>
            <person name="Kuo A."/>
            <person name="Salamov A."/>
            <person name="Ahrendt S.R."/>
            <person name="Lipzen A."/>
            <person name="Sullivan W."/>
            <person name="Andreopoulos W.B."/>
            <person name="Clum A."/>
            <person name="Lindquist E."/>
            <person name="Daum C."/>
            <person name="Ramamoorthy G.K."/>
            <person name="Gryganskyi A."/>
            <person name="Culley D."/>
            <person name="Magnuson J.K."/>
            <person name="James T.Y."/>
            <person name="O'Malley M.A."/>
            <person name="Stajich J.E."/>
            <person name="Spatafora J.W."/>
            <person name="Visel A."/>
            <person name="Grigoriev I.V."/>
        </authorList>
    </citation>
    <scope>NUCLEOTIDE SEQUENCE [LARGE SCALE GENOMIC DNA]</scope>
    <source>
        <strain evidence="8 9">CBS 931.73</strain>
    </source>
</reference>
<dbReference type="GO" id="GO:0016020">
    <property type="term" value="C:membrane"/>
    <property type="evidence" value="ECO:0007669"/>
    <property type="project" value="UniProtKB-SubCell"/>
</dbReference>
<dbReference type="OrthoDB" id="417037at2759"/>
<keyword evidence="2 6" id="KW-0812">Transmembrane</keyword>
<dbReference type="PRINTS" id="PR02047">
    <property type="entry name" value="BREFELDNASP4"/>
</dbReference>
<protein>
    <recommendedName>
        <fullName evidence="7">Putative ER transporter 6TM N-terminal domain-containing protein</fullName>
    </recommendedName>
</protein>
<accession>A0A1Y1Y8A8</accession>
<feature type="transmembrane region" description="Helical" evidence="6">
    <location>
        <begin position="112"/>
        <end position="131"/>
    </location>
</feature>
<dbReference type="InterPro" id="IPR018823">
    <property type="entry name" value="ArAE_2_N"/>
</dbReference>
<dbReference type="InterPro" id="IPR020966">
    <property type="entry name" value="ALMT"/>
</dbReference>
<sequence length="941" mass="107346">MQAIFKGMLCCLITSYIYLIPPVTKYFGALGYLCIAMVIMTPPFLPLGSHIESFIGATLGMGLGLGISAIGMACFTAVNRNIGVPNGRWLAFSLLMITAFLFGYGKAKYPKLSVLLVLGLIPPMYLFTIQVDTPKFDFLFAAKIIVLQITGCLISLMVNFLFWPISSTALVCNSMVLVLAQTRDALLELPNALKTTDYDHVKSYSLDRKIINIHETMFKLRDMFRQARYEVTYGRFDPRQIVRSVGTLGKLQHYLRILSKSVQDGQNMRESTELHHGANVHIYGARGYERTPMKDNAEVIKANLDILAEHTSEMLRVVAWTLNRLIGTFEELSDQGQPIRALPQESFPYQAAPDAATLEHLENTLKKYEQIHSKVNAEMREVPRGDCTNDPWLVASAYMYALRGVLVSVQQLVKYQEDLKTKLCKRKRLWWPSVKFSKWLQAESQDKKVRGHKDTMESEVDDSEIDEEDVLSVVAMEDFEQSPPLKREGTQTEQVPDVVSNPALSPPVRRQSIGTFLYQVQKDKENQRTWRRMLWKFQRWWQSDEVIYAFKFTIIFACLSLPAYFDSSMKWYLENHGQWALITANIVSNVAVGAMLTIGVQRFIGTILGGLYGLAIWEMSRGNQYALPACFAIFSFPFWYLFVHDPMNKVGSVSLTTYVAIIFNVWVYRSVEKKFYIVAFERIATVDAGILLTFIVHSFIAPYIARRELRIELAHTFNLNMHVISGLFNLHNEEDESSELRISKDLQANLTKVFHSILKSQGLFGQSAAEPRLRGPFQRDVYQELLSRLKHMLDLTFVIKCTLGKLPKKYLDEFMPGTNAYRRELVSVLILNLYNLSGALRTKSPLPRYLPSVAGISEVLSKMAFEKLAAESKDTFEVTTFCTYGWAMSEYAVEEEIVIELVKGIVGETELKLRLDRTTIPQRANPILLFQNKQPHQMKYD</sequence>
<evidence type="ECO:0000313" key="8">
    <source>
        <dbReference type="EMBL" id="ORX94223.1"/>
    </source>
</evidence>
<dbReference type="PANTHER" id="PTHR47804:SF3">
    <property type="entry name" value="PROTEIN BRE4"/>
    <property type="match status" value="1"/>
</dbReference>
<dbReference type="InParanoid" id="A0A1Y1Y8A8"/>
<keyword evidence="3 6" id="KW-1133">Transmembrane helix</keyword>
<feature type="transmembrane region" description="Helical" evidence="6">
    <location>
        <begin position="546"/>
        <end position="565"/>
    </location>
</feature>
<evidence type="ECO:0000256" key="3">
    <source>
        <dbReference type="ARBA" id="ARBA00022989"/>
    </source>
</evidence>
<dbReference type="InterPro" id="IPR052430">
    <property type="entry name" value="IVT-Associated"/>
</dbReference>
<proteinExistence type="predicted"/>
<organism evidence="8 9">
    <name type="scientific">Basidiobolus meristosporus CBS 931.73</name>
    <dbReference type="NCBI Taxonomy" id="1314790"/>
    <lineage>
        <taxon>Eukaryota</taxon>
        <taxon>Fungi</taxon>
        <taxon>Fungi incertae sedis</taxon>
        <taxon>Zoopagomycota</taxon>
        <taxon>Entomophthoromycotina</taxon>
        <taxon>Basidiobolomycetes</taxon>
        <taxon>Basidiobolales</taxon>
        <taxon>Basidiobolaceae</taxon>
        <taxon>Basidiobolus</taxon>
    </lineage>
</organism>
<evidence type="ECO:0000313" key="9">
    <source>
        <dbReference type="Proteomes" id="UP000193498"/>
    </source>
</evidence>
<dbReference type="Pfam" id="PF11744">
    <property type="entry name" value="ALMT"/>
    <property type="match status" value="1"/>
</dbReference>
<keyword evidence="4 6" id="KW-0472">Membrane</keyword>
<feature type="transmembrane region" description="Helical" evidence="6">
    <location>
        <begin position="603"/>
        <end position="619"/>
    </location>
</feature>
<keyword evidence="9" id="KW-1185">Reference proteome</keyword>
<dbReference type="Pfam" id="PF10337">
    <property type="entry name" value="ArAE_2_N"/>
    <property type="match status" value="1"/>
</dbReference>
<feature type="transmembrane region" description="Helical" evidence="6">
    <location>
        <begin position="89"/>
        <end position="106"/>
    </location>
</feature>
<evidence type="ECO:0000259" key="7">
    <source>
        <dbReference type="Pfam" id="PF10337"/>
    </source>
</evidence>
<feature type="transmembrane region" description="Helical" evidence="6">
    <location>
        <begin position="650"/>
        <end position="668"/>
    </location>
</feature>
<dbReference type="STRING" id="1314790.A0A1Y1Y8A8"/>
<feature type="transmembrane region" description="Helical" evidence="6">
    <location>
        <begin position="54"/>
        <end position="77"/>
    </location>
</feature>
<feature type="region of interest" description="Disordered" evidence="5">
    <location>
        <begin position="482"/>
        <end position="501"/>
    </location>
</feature>
<feature type="domain" description="Putative ER transporter 6TM N-terminal" evidence="7">
    <location>
        <begin position="93"/>
        <end position="276"/>
    </location>
</feature>
<name>A0A1Y1Y8A8_9FUNG</name>
<evidence type="ECO:0000256" key="6">
    <source>
        <dbReference type="SAM" id="Phobius"/>
    </source>
</evidence>
<evidence type="ECO:0000256" key="5">
    <source>
        <dbReference type="SAM" id="MobiDB-lite"/>
    </source>
</evidence>
<comment type="caution">
    <text evidence="8">The sequence shown here is derived from an EMBL/GenBank/DDBJ whole genome shotgun (WGS) entry which is preliminary data.</text>
</comment>
<dbReference type="GO" id="GO:0015743">
    <property type="term" value="P:malate transport"/>
    <property type="evidence" value="ECO:0007669"/>
    <property type="project" value="InterPro"/>
</dbReference>
<dbReference type="PANTHER" id="PTHR47804">
    <property type="entry name" value="60S RIBOSOMAL PROTEIN L19"/>
    <property type="match status" value="1"/>
</dbReference>
<dbReference type="EMBL" id="MCFE01000210">
    <property type="protein sequence ID" value="ORX94223.1"/>
    <property type="molecule type" value="Genomic_DNA"/>
</dbReference>
<evidence type="ECO:0000256" key="2">
    <source>
        <dbReference type="ARBA" id="ARBA00022692"/>
    </source>
</evidence>
<dbReference type="AlphaFoldDB" id="A0A1Y1Y8A8"/>
<dbReference type="Proteomes" id="UP000193498">
    <property type="component" value="Unassembled WGS sequence"/>
</dbReference>
<evidence type="ECO:0000256" key="1">
    <source>
        <dbReference type="ARBA" id="ARBA00004141"/>
    </source>
</evidence>
<gene>
    <name evidence="8" type="ORF">K493DRAFT_315579</name>
</gene>
<feature type="transmembrane region" description="Helical" evidence="6">
    <location>
        <begin position="138"/>
        <end position="156"/>
    </location>
</feature>